<dbReference type="AlphaFoldDB" id="A0A1X3GRL0"/>
<dbReference type="EMBL" id="NAFI01000144">
    <property type="protein sequence ID" value="OSJ17210.1"/>
    <property type="molecule type" value="Genomic_DNA"/>
</dbReference>
<evidence type="ECO:0000313" key="1">
    <source>
        <dbReference type="EMBL" id="OSJ17210.1"/>
    </source>
</evidence>
<accession>A0A1X3GRL0</accession>
<dbReference type="Proteomes" id="UP000193553">
    <property type="component" value="Unassembled WGS sequence"/>
</dbReference>
<comment type="caution">
    <text evidence="1">The sequence shown here is derived from an EMBL/GenBank/DDBJ whole genome shotgun (WGS) entry which is preliminary data.</text>
</comment>
<gene>
    <name evidence="1" type="ORF">BSZ18_04630</name>
</gene>
<proteinExistence type="predicted"/>
<dbReference type="OrthoDB" id="34459at2"/>
<reference evidence="1 2" key="1">
    <citation type="submission" date="2017-03" db="EMBL/GenBank/DDBJ databases">
        <title>Whole genome sequences of fourteen strains of Bradyrhizobium canariense and one strain of Bradyrhizobium japonicum isolated from Lupinus (Papilionoideae: Genisteae) species in Algeria.</title>
        <authorList>
            <person name="Crovadore J."/>
            <person name="Chekireb D."/>
            <person name="Brachmann A."/>
            <person name="Chablais R."/>
            <person name="Cochard B."/>
            <person name="Lefort F."/>
        </authorList>
    </citation>
    <scope>NUCLEOTIDE SEQUENCE [LARGE SCALE GENOMIC DNA]</scope>
    <source>
        <strain evidence="1 2">UBMA195</strain>
    </source>
</reference>
<organism evidence="1 2">
    <name type="scientific">Bradyrhizobium canariense</name>
    <dbReference type="NCBI Taxonomy" id="255045"/>
    <lineage>
        <taxon>Bacteria</taxon>
        <taxon>Pseudomonadati</taxon>
        <taxon>Pseudomonadota</taxon>
        <taxon>Alphaproteobacteria</taxon>
        <taxon>Hyphomicrobiales</taxon>
        <taxon>Nitrobacteraceae</taxon>
        <taxon>Bradyrhizobium</taxon>
    </lineage>
</organism>
<sequence length="107" mass="12106">MTPDGRYFVVRGRLWRMANLGLGEAERTGLVGHLMKARRAVREAKRNADPEAEAAAHKAVDKAKRELGERGPVWWEDDAPDLNRHMAKNTTYAEWYAKIDRSRSGGS</sequence>
<protein>
    <submittedName>
        <fullName evidence="1">Uncharacterized protein</fullName>
    </submittedName>
</protein>
<name>A0A1X3GRL0_9BRAD</name>
<evidence type="ECO:0000313" key="2">
    <source>
        <dbReference type="Proteomes" id="UP000193553"/>
    </source>
</evidence>